<name>A0ABS6FHV9_9FIRM</name>
<reference evidence="2 3" key="1">
    <citation type="submission" date="2021-06" db="EMBL/GenBank/DDBJ databases">
        <authorList>
            <person name="Sun Q."/>
            <person name="Li D."/>
        </authorList>
    </citation>
    <scope>NUCLEOTIDE SEQUENCE [LARGE SCALE GENOMIC DNA]</scope>
    <source>
        <strain evidence="2 3">MSJ-1</strain>
    </source>
</reference>
<feature type="transmembrane region" description="Helical" evidence="1">
    <location>
        <begin position="93"/>
        <end position="114"/>
    </location>
</feature>
<keyword evidence="1" id="KW-1133">Transmembrane helix</keyword>
<dbReference type="Proteomes" id="UP000783742">
    <property type="component" value="Unassembled WGS sequence"/>
</dbReference>
<feature type="transmembrane region" description="Helical" evidence="1">
    <location>
        <begin position="12"/>
        <end position="33"/>
    </location>
</feature>
<dbReference type="Pfam" id="PF12730">
    <property type="entry name" value="ABC2_membrane_4"/>
    <property type="match status" value="1"/>
</dbReference>
<keyword evidence="1" id="KW-0812">Transmembrane</keyword>
<dbReference type="CDD" id="cd21809">
    <property type="entry name" value="ABC-2_lan_permease-like"/>
    <property type="match status" value="1"/>
</dbReference>
<keyword evidence="1" id="KW-0472">Membrane</keyword>
<feature type="transmembrane region" description="Helical" evidence="1">
    <location>
        <begin position="53"/>
        <end position="72"/>
    </location>
</feature>
<feature type="transmembrane region" description="Helical" evidence="1">
    <location>
        <begin position="134"/>
        <end position="155"/>
    </location>
</feature>
<keyword evidence="3" id="KW-1185">Reference proteome</keyword>
<organism evidence="2 3">
    <name type="scientific">Peptoniphilus ovalis</name>
    <dbReference type="NCBI Taxonomy" id="2841503"/>
    <lineage>
        <taxon>Bacteria</taxon>
        <taxon>Bacillati</taxon>
        <taxon>Bacillota</taxon>
        <taxon>Tissierellia</taxon>
        <taxon>Tissierellales</taxon>
        <taxon>Peptoniphilaceae</taxon>
        <taxon>Peptoniphilus</taxon>
    </lineage>
</organism>
<feature type="transmembrane region" description="Helical" evidence="1">
    <location>
        <begin position="212"/>
        <end position="234"/>
    </location>
</feature>
<sequence>MLRLELKKIKLLNIIIAVLIVPLLANAFGVINYLGNKEVLTSEWKSLWTQVSLFYFSFFIIPVISIIVATLWQVEHKAGLKNIRMSPIKNINFVISKVIISLVIILITQIYFLLLFYVGGKFICKFSSIDFTIFFYYILLSIVLSIPIILILNAISIKFKSLGVVVLISVILSIFGFSSSAQNLIPILSKTIGLSFLSLCSNNWEYINSADLLTLLIFGVFEIIISLILSNKFLKYEN</sequence>
<evidence type="ECO:0000313" key="3">
    <source>
        <dbReference type="Proteomes" id="UP000783742"/>
    </source>
</evidence>
<evidence type="ECO:0000256" key="1">
    <source>
        <dbReference type="SAM" id="Phobius"/>
    </source>
</evidence>
<feature type="transmembrane region" description="Helical" evidence="1">
    <location>
        <begin position="162"/>
        <end position="181"/>
    </location>
</feature>
<dbReference type="EMBL" id="JAHLQO010000005">
    <property type="protein sequence ID" value="MBU5669759.1"/>
    <property type="molecule type" value="Genomic_DNA"/>
</dbReference>
<protein>
    <submittedName>
        <fullName evidence="2">ABC transporter permease</fullName>
    </submittedName>
</protein>
<gene>
    <name evidence="2" type="ORF">KQI68_07915</name>
</gene>
<comment type="caution">
    <text evidence="2">The sequence shown here is derived from an EMBL/GenBank/DDBJ whole genome shotgun (WGS) entry which is preliminary data.</text>
</comment>
<accession>A0ABS6FHV9</accession>
<dbReference type="RefSeq" id="WP_216549599.1">
    <property type="nucleotide sequence ID" value="NZ_JAHLQO010000005.1"/>
</dbReference>
<proteinExistence type="predicted"/>
<evidence type="ECO:0000313" key="2">
    <source>
        <dbReference type="EMBL" id="MBU5669759.1"/>
    </source>
</evidence>